<proteinExistence type="predicted"/>
<gene>
    <name evidence="2" type="ORF">Fcan01_12061</name>
</gene>
<evidence type="ECO:0000313" key="2">
    <source>
        <dbReference type="EMBL" id="OXA53308.1"/>
    </source>
</evidence>
<name>A0A226E7I1_FOLCA</name>
<sequence length="156" mass="17307">MLIFTIPHFSVSRIVFWPNAYLTALQEGISTLRVVGASAESHSPVQLAWKSHAKIADGTVFAMRVASVNAKLAFQETNATCWPVTSDVRNMDNVKMGRVSVAWDGMGGTAPYGTGSNQRERERMTRQPPLRVPPHQQSLPRRLSLLALFLSLLFEL</sequence>
<reference evidence="2 3" key="1">
    <citation type="submission" date="2015-12" db="EMBL/GenBank/DDBJ databases">
        <title>The genome of Folsomia candida.</title>
        <authorList>
            <person name="Faddeeva A."/>
            <person name="Derks M.F."/>
            <person name="Anvar Y."/>
            <person name="Smit S."/>
            <person name="Van Straalen N."/>
            <person name="Roelofs D."/>
        </authorList>
    </citation>
    <scope>NUCLEOTIDE SEQUENCE [LARGE SCALE GENOMIC DNA]</scope>
    <source>
        <strain evidence="2 3">VU population</strain>
        <tissue evidence="2">Whole body</tissue>
    </source>
</reference>
<dbReference type="Proteomes" id="UP000198287">
    <property type="component" value="Unassembled WGS sequence"/>
</dbReference>
<dbReference type="AlphaFoldDB" id="A0A226E7I1"/>
<organism evidence="2 3">
    <name type="scientific">Folsomia candida</name>
    <name type="common">Springtail</name>
    <dbReference type="NCBI Taxonomy" id="158441"/>
    <lineage>
        <taxon>Eukaryota</taxon>
        <taxon>Metazoa</taxon>
        <taxon>Ecdysozoa</taxon>
        <taxon>Arthropoda</taxon>
        <taxon>Hexapoda</taxon>
        <taxon>Collembola</taxon>
        <taxon>Entomobryomorpha</taxon>
        <taxon>Isotomoidea</taxon>
        <taxon>Isotomidae</taxon>
        <taxon>Proisotominae</taxon>
        <taxon>Folsomia</taxon>
    </lineage>
</organism>
<dbReference type="EMBL" id="LNIX01000006">
    <property type="protein sequence ID" value="OXA53308.1"/>
    <property type="molecule type" value="Genomic_DNA"/>
</dbReference>
<accession>A0A226E7I1</accession>
<protein>
    <submittedName>
        <fullName evidence="2">Uncharacterized protein</fullName>
    </submittedName>
</protein>
<keyword evidence="3" id="KW-1185">Reference proteome</keyword>
<feature type="region of interest" description="Disordered" evidence="1">
    <location>
        <begin position="107"/>
        <end position="136"/>
    </location>
</feature>
<evidence type="ECO:0000313" key="3">
    <source>
        <dbReference type="Proteomes" id="UP000198287"/>
    </source>
</evidence>
<comment type="caution">
    <text evidence="2">The sequence shown here is derived from an EMBL/GenBank/DDBJ whole genome shotgun (WGS) entry which is preliminary data.</text>
</comment>
<evidence type="ECO:0000256" key="1">
    <source>
        <dbReference type="SAM" id="MobiDB-lite"/>
    </source>
</evidence>